<feature type="active site" description="Proton acceptor" evidence="7">
    <location>
        <position position="192"/>
    </location>
</feature>
<dbReference type="SUPFAM" id="SSF51735">
    <property type="entry name" value="NAD(P)-binding Rossmann-fold domains"/>
    <property type="match status" value="1"/>
</dbReference>
<dbReference type="InterPro" id="IPR006168">
    <property type="entry name" value="G3P_DH_NAD-dep"/>
</dbReference>
<evidence type="ECO:0000256" key="10">
    <source>
        <dbReference type="RuleBase" id="RU000437"/>
    </source>
</evidence>
<keyword evidence="3 10" id="KW-0560">Oxidoreductase</keyword>
<evidence type="ECO:0000259" key="13">
    <source>
        <dbReference type="Pfam" id="PF07479"/>
    </source>
</evidence>
<proteinExistence type="inferred from homology"/>
<dbReference type="EMBL" id="DRTT01000027">
    <property type="protein sequence ID" value="HHF98037.1"/>
    <property type="molecule type" value="Genomic_DNA"/>
</dbReference>
<organism evidence="14">
    <name type="scientific">Aerophobetes bacterium</name>
    <dbReference type="NCBI Taxonomy" id="2030807"/>
    <lineage>
        <taxon>Bacteria</taxon>
        <taxon>Candidatus Aerophobota</taxon>
    </lineage>
</organism>
<dbReference type="GO" id="GO:0046168">
    <property type="term" value="P:glycerol-3-phosphate catabolic process"/>
    <property type="evidence" value="ECO:0007669"/>
    <property type="project" value="InterPro"/>
</dbReference>
<feature type="binding site" evidence="9">
    <location>
        <position position="255"/>
    </location>
    <ligand>
        <name>NAD(+)</name>
        <dbReference type="ChEBI" id="CHEBI:57540"/>
    </ligand>
</feature>
<keyword evidence="9 10" id="KW-0520">NAD</keyword>
<feature type="binding site" evidence="9">
    <location>
        <position position="141"/>
    </location>
    <ligand>
        <name>NAD(+)</name>
        <dbReference type="ChEBI" id="CHEBI:57540"/>
    </ligand>
</feature>
<evidence type="ECO:0000256" key="4">
    <source>
        <dbReference type="ARBA" id="ARBA00023098"/>
    </source>
</evidence>
<dbReference type="InterPro" id="IPR008927">
    <property type="entry name" value="6-PGluconate_DH-like_C_sf"/>
</dbReference>
<protein>
    <recommendedName>
        <fullName evidence="11">Glycerol-3-phosphate dehydrogenase</fullName>
        <ecNumber evidence="11">1.1.1.94</ecNumber>
    </recommendedName>
</protein>
<dbReference type="InterPro" id="IPR013328">
    <property type="entry name" value="6PGD_dom2"/>
</dbReference>
<dbReference type="PANTHER" id="PTHR11728">
    <property type="entry name" value="GLYCEROL-3-PHOSPHATE DEHYDROGENASE"/>
    <property type="match status" value="1"/>
</dbReference>
<dbReference type="Proteomes" id="UP000886070">
    <property type="component" value="Unassembled WGS sequence"/>
</dbReference>
<dbReference type="GO" id="GO:0047952">
    <property type="term" value="F:glycerol-3-phosphate dehydrogenase [NAD(P)+] activity"/>
    <property type="evidence" value="ECO:0007669"/>
    <property type="project" value="UniProtKB-EC"/>
</dbReference>
<evidence type="ECO:0000256" key="2">
    <source>
        <dbReference type="ARBA" id="ARBA00022516"/>
    </source>
</evidence>
<dbReference type="Pfam" id="PF07479">
    <property type="entry name" value="NAD_Gly3P_dh_C"/>
    <property type="match status" value="1"/>
</dbReference>
<keyword evidence="2" id="KW-0444">Lipid biosynthesis</keyword>
<evidence type="ECO:0000256" key="7">
    <source>
        <dbReference type="PIRSR" id="PIRSR000114-1"/>
    </source>
</evidence>
<sequence>MENICVLGAGAMGTALSFHLSKIGHKVNLWGTFLDEEIIKTRRQKKVDLSIPEEIRVFPFEKVEDALREVKFVIFCISSEGVNYISKHVAPYIKDEMVIVNVGKGIADAPFLTLCELIESNLERYGGIKKEVVAMGGPARAPEIVRGVFTEVVFSSIKDEDGKICCEVFQGKSFKTNFTKDKRGVELCAAIKNGYAISIGIAEGLQEFCNNFKAALISHAIGEMTKIVQLQGGRLETVTGLAGVGDLYVTSQAGRNRTFGKFLGEGMSVEEALDKMRGETVEGYSVVDRIKKRILDKLLQEKKIKKEDFPLLCALHKILYEGEVAKIIRDALSDF</sequence>
<evidence type="ECO:0000256" key="9">
    <source>
        <dbReference type="PIRSR" id="PIRSR000114-3"/>
    </source>
</evidence>
<comment type="caution">
    <text evidence="14">The sequence shown here is derived from an EMBL/GenBank/DDBJ whole genome shotgun (WGS) entry which is preliminary data.</text>
</comment>
<dbReference type="PIRSF" id="PIRSF000114">
    <property type="entry name" value="Glycerol-3-P_dh"/>
    <property type="match status" value="1"/>
</dbReference>
<dbReference type="Gene3D" id="3.40.50.720">
    <property type="entry name" value="NAD(P)-binding Rossmann-like Domain"/>
    <property type="match status" value="1"/>
</dbReference>
<evidence type="ECO:0000256" key="8">
    <source>
        <dbReference type="PIRSR" id="PIRSR000114-2"/>
    </source>
</evidence>
<evidence type="ECO:0000313" key="14">
    <source>
        <dbReference type="EMBL" id="HHF98037.1"/>
    </source>
</evidence>
<feature type="binding site" evidence="8">
    <location>
        <begin position="255"/>
        <end position="256"/>
    </location>
    <ligand>
        <name>substrate</name>
    </ligand>
</feature>
<dbReference type="InterPro" id="IPR036291">
    <property type="entry name" value="NAD(P)-bd_dom_sf"/>
</dbReference>
<comment type="catalytic activity">
    <reaction evidence="11">
        <text>sn-glycerol 3-phosphate + NADP(+) = dihydroxyacetone phosphate + NADPH + H(+)</text>
        <dbReference type="Rhea" id="RHEA:11096"/>
        <dbReference type="ChEBI" id="CHEBI:15378"/>
        <dbReference type="ChEBI" id="CHEBI:57597"/>
        <dbReference type="ChEBI" id="CHEBI:57642"/>
        <dbReference type="ChEBI" id="CHEBI:57783"/>
        <dbReference type="ChEBI" id="CHEBI:58349"/>
        <dbReference type="EC" id="1.1.1.94"/>
    </reaction>
</comment>
<feature type="domain" description="Glycerol-3-phosphate dehydrogenase NAD-dependent N-terminal" evidence="12">
    <location>
        <begin position="3"/>
        <end position="158"/>
    </location>
</feature>
<evidence type="ECO:0000256" key="5">
    <source>
        <dbReference type="ARBA" id="ARBA00023209"/>
    </source>
</evidence>
<evidence type="ECO:0000256" key="3">
    <source>
        <dbReference type="ARBA" id="ARBA00023002"/>
    </source>
</evidence>
<feature type="binding site" evidence="9">
    <location>
        <begin position="8"/>
        <end position="13"/>
    </location>
    <ligand>
        <name>NAD(+)</name>
        <dbReference type="ChEBI" id="CHEBI:57540"/>
    </ligand>
</feature>
<gene>
    <name evidence="14" type="ORF">ENL39_00920</name>
</gene>
<dbReference type="GO" id="GO:0005829">
    <property type="term" value="C:cytosol"/>
    <property type="evidence" value="ECO:0007669"/>
    <property type="project" value="TreeGrafter"/>
</dbReference>
<dbReference type="EC" id="1.1.1.94" evidence="11"/>
<dbReference type="InterPro" id="IPR006109">
    <property type="entry name" value="G3P_DH_NAD-dep_C"/>
</dbReference>
<dbReference type="SUPFAM" id="SSF48179">
    <property type="entry name" value="6-phosphogluconate dehydrogenase C-terminal domain-like"/>
    <property type="match status" value="1"/>
</dbReference>
<dbReference type="GO" id="GO:0005975">
    <property type="term" value="P:carbohydrate metabolic process"/>
    <property type="evidence" value="ECO:0007669"/>
    <property type="project" value="InterPro"/>
</dbReference>
<comment type="similarity">
    <text evidence="1 10">Belongs to the NAD-dependent glycerol-3-phosphate dehydrogenase family.</text>
</comment>
<dbReference type="GO" id="GO:0008654">
    <property type="term" value="P:phospholipid biosynthetic process"/>
    <property type="evidence" value="ECO:0007669"/>
    <property type="project" value="UniProtKB-KW"/>
</dbReference>
<reference evidence="14" key="1">
    <citation type="journal article" date="2020" name="mSystems">
        <title>Genome- and Community-Level Interaction Insights into Carbon Utilization and Element Cycling Functions of Hydrothermarchaeota in Hydrothermal Sediment.</title>
        <authorList>
            <person name="Zhou Z."/>
            <person name="Liu Y."/>
            <person name="Xu W."/>
            <person name="Pan J."/>
            <person name="Luo Z.H."/>
            <person name="Li M."/>
        </authorList>
    </citation>
    <scope>NUCLEOTIDE SEQUENCE [LARGE SCALE GENOMIC DNA]</scope>
    <source>
        <strain evidence="14">HyVt-92</strain>
    </source>
</reference>
<feature type="domain" description="Glycerol-3-phosphate dehydrogenase NAD-dependent C-terminal" evidence="13">
    <location>
        <begin position="181"/>
        <end position="324"/>
    </location>
</feature>
<dbReference type="PRINTS" id="PR00077">
    <property type="entry name" value="GPDHDRGNASE"/>
</dbReference>
<dbReference type="Pfam" id="PF01210">
    <property type="entry name" value="NAD_Gly3P_dh_N"/>
    <property type="match status" value="1"/>
</dbReference>
<keyword evidence="5" id="KW-0594">Phospholipid biosynthesis</keyword>
<name>A0A7V5LYD5_UNCAE</name>
<dbReference type="GO" id="GO:0051287">
    <property type="term" value="F:NAD binding"/>
    <property type="evidence" value="ECO:0007669"/>
    <property type="project" value="InterPro"/>
</dbReference>
<accession>A0A7V5LYD5</accession>
<dbReference type="Gene3D" id="1.10.1040.10">
    <property type="entry name" value="N-(1-d-carboxylethyl)-l-norvaline Dehydrogenase, domain 2"/>
    <property type="match status" value="1"/>
</dbReference>
<evidence type="ECO:0000259" key="12">
    <source>
        <dbReference type="Pfam" id="PF01210"/>
    </source>
</evidence>
<dbReference type="PANTHER" id="PTHR11728:SF1">
    <property type="entry name" value="GLYCEROL-3-PHOSPHATE DEHYDROGENASE [NAD(+)] 2, CHLOROPLASTIC"/>
    <property type="match status" value="1"/>
</dbReference>
<feature type="binding site" evidence="8">
    <location>
        <position position="104"/>
    </location>
    <ligand>
        <name>substrate</name>
    </ligand>
</feature>
<evidence type="ECO:0000256" key="1">
    <source>
        <dbReference type="ARBA" id="ARBA00011009"/>
    </source>
</evidence>
<evidence type="ECO:0000256" key="11">
    <source>
        <dbReference type="RuleBase" id="RU000439"/>
    </source>
</evidence>
<evidence type="ECO:0000256" key="6">
    <source>
        <dbReference type="ARBA" id="ARBA00023264"/>
    </source>
</evidence>
<keyword evidence="6" id="KW-1208">Phospholipid metabolism</keyword>
<dbReference type="AlphaFoldDB" id="A0A7V5LYD5"/>
<keyword evidence="4" id="KW-0443">Lipid metabolism</keyword>
<dbReference type="InterPro" id="IPR011128">
    <property type="entry name" value="G3P_DH_NAD-dep_N"/>
</dbReference>